<organism evidence="1 2">
    <name type="scientific">Zalaria obscura</name>
    <dbReference type="NCBI Taxonomy" id="2024903"/>
    <lineage>
        <taxon>Eukaryota</taxon>
        <taxon>Fungi</taxon>
        <taxon>Dikarya</taxon>
        <taxon>Ascomycota</taxon>
        <taxon>Pezizomycotina</taxon>
        <taxon>Dothideomycetes</taxon>
        <taxon>Dothideomycetidae</taxon>
        <taxon>Dothideales</taxon>
        <taxon>Zalariaceae</taxon>
        <taxon>Zalaria</taxon>
    </lineage>
</organism>
<name>A0ACC3SIX7_9PEZI</name>
<evidence type="ECO:0000313" key="1">
    <source>
        <dbReference type="EMBL" id="KAK8212886.1"/>
    </source>
</evidence>
<proteinExistence type="predicted"/>
<gene>
    <name evidence="1" type="primary">SIW14</name>
    <name evidence="1" type="ORF">M8818_003051</name>
</gene>
<evidence type="ECO:0000313" key="2">
    <source>
        <dbReference type="Proteomes" id="UP001320706"/>
    </source>
</evidence>
<dbReference type="Proteomes" id="UP001320706">
    <property type="component" value="Unassembled WGS sequence"/>
</dbReference>
<protein>
    <submittedName>
        <fullName evidence="1">Tyrosine-protein phosphatase siw14</fullName>
        <ecNumber evidence="1">3.1.3.48</ecNumber>
    </submittedName>
</protein>
<keyword evidence="2" id="KW-1185">Reference proteome</keyword>
<sequence length="404" mass="44943">MAATVAMPAVQVHEIHDTQEPGLENFGSPMFRTKDVQVTSEGLDDYDGVQSLDHVENTDMYSAEATALMNGGHVIRTRSSTKKAENIRPKVIGAPSQQRLRMYIPPVNFGAVEDSRIFRSSYPDPKNYPFLESLGIRTIMFVPHPLTSPPALPPRRLTNATRSTLVPEPLPPTYYSFITTHNIRHFQTHVPANKDGQINMTPATIAEVLAIIMNRAHHPILIHCNRGKHRTGCVIACFRLTQGHSLDVAIREYRDYASPKCRPDDERFIASFDPTTVKAFAQSHGWMATPPPEPVGKVATSTGQSPSPELEALQMQRESIMQAVWTRLPSPSPSEDVVMGDGQRFEDLVADDWSTGEEAMEVTETEEGGFVLEDACFEDAIQASSDEGDEGDEEWGYQYVRQGY</sequence>
<keyword evidence="1" id="KW-0378">Hydrolase</keyword>
<comment type="caution">
    <text evidence="1">The sequence shown here is derived from an EMBL/GenBank/DDBJ whole genome shotgun (WGS) entry which is preliminary data.</text>
</comment>
<reference evidence="1" key="1">
    <citation type="submission" date="2024-02" db="EMBL/GenBank/DDBJ databases">
        <title>Metagenome Assembled Genome of Zalaria obscura JY119.</title>
        <authorList>
            <person name="Vighnesh L."/>
            <person name="Jagadeeshwari U."/>
            <person name="Venkata Ramana C."/>
            <person name="Sasikala C."/>
        </authorList>
    </citation>
    <scope>NUCLEOTIDE SEQUENCE</scope>
    <source>
        <strain evidence="1">JY119</strain>
    </source>
</reference>
<dbReference type="EMBL" id="JAMKPW020000012">
    <property type="protein sequence ID" value="KAK8212886.1"/>
    <property type="molecule type" value="Genomic_DNA"/>
</dbReference>
<dbReference type="EC" id="3.1.3.48" evidence="1"/>
<accession>A0ACC3SIX7</accession>